<evidence type="ECO:0000256" key="2">
    <source>
        <dbReference type="ARBA" id="ARBA00012543"/>
    </source>
</evidence>
<evidence type="ECO:0000256" key="1">
    <source>
        <dbReference type="ARBA" id="ARBA00004651"/>
    </source>
</evidence>
<feature type="domain" description="Chitin synthase chs-1/2 N-terminal putative transporter" evidence="14">
    <location>
        <begin position="4"/>
        <end position="286"/>
    </location>
</feature>
<evidence type="ECO:0000256" key="3">
    <source>
        <dbReference type="ARBA" id="ARBA00022475"/>
    </source>
</evidence>
<dbReference type="Pfam" id="PF23000">
    <property type="entry name" value="ChitinSynthase_IV_N"/>
    <property type="match status" value="1"/>
</dbReference>
<evidence type="ECO:0000256" key="9">
    <source>
        <dbReference type="ARBA" id="ARBA00023136"/>
    </source>
</evidence>
<dbReference type="InterPro" id="IPR029044">
    <property type="entry name" value="Nucleotide-diphossugar_trans"/>
</dbReference>
<dbReference type="EC" id="2.4.1.16" evidence="2"/>
<accession>A0A7M7IFV7</accession>
<dbReference type="Pfam" id="PF03142">
    <property type="entry name" value="Chitin_synth_2"/>
    <property type="match status" value="1"/>
</dbReference>
<dbReference type="InterPro" id="IPR055120">
    <property type="entry name" value="Chs-1/2_IV_N"/>
</dbReference>
<dbReference type="Proteomes" id="UP000005203">
    <property type="component" value="Linkage group LG1"/>
</dbReference>
<evidence type="ECO:0000259" key="14">
    <source>
        <dbReference type="Pfam" id="PF23000"/>
    </source>
</evidence>
<evidence type="ECO:0000313" key="15">
    <source>
        <dbReference type="EnsemblMetazoa" id="XP_016767448"/>
    </source>
</evidence>
<keyword evidence="10" id="KW-0325">Glycoprotein</keyword>
<feature type="transmembrane region" description="Helical" evidence="13">
    <location>
        <begin position="171"/>
        <end position="196"/>
    </location>
</feature>
<dbReference type="CDD" id="cd04190">
    <property type="entry name" value="Chitin_synth_C"/>
    <property type="match status" value="1"/>
</dbReference>
<dbReference type="GO" id="GO:0006031">
    <property type="term" value="P:chitin biosynthetic process"/>
    <property type="evidence" value="ECO:0007669"/>
    <property type="project" value="TreeGrafter"/>
</dbReference>
<dbReference type="GeneID" id="725284"/>
<feature type="transmembrane region" description="Helical" evidence="13">
    <location>
        <begin position="866"/>
        <end position="892"/>
    </location>
</feature>
<dbReference type="FunFam" id="3.90.550.10:FF:000139">
    <property type="entry name" value="Chitin synthase 8"/>
    <property type="match status" value="1"/>
</dbReference>
<evidence type="ECO:0000256" key="5">
    <source>
        <dbReference type="ARBA" id="ARBA00022679"/>
    </source>
</evidence>
<evidence type="ECO:0000256" key="6">
    <source>
        <dbReference type="ARBA" id="ARBA00022692"/>
    </source>
</evidence>
<keyword evidence="8" id="KW-0175">Coiled coil</keyword>
<feature type="transmembrane region" description="Helical" evidence="13">
    <location>
        <begin position="75"/>
        <end position="100"/>
    </location>
</feature>
<reference evidence="16" key="3">
    <citation type="submission" date="2025-05" db="UniProtKB">
        <authorList>
            <consortium name="RefSeq"/>
        </authorList>
    </citation>
    <scope>NUCLEOTIDE SEQUENCE [LARGE SCALE GENOMIC DNA]</scope>
    <source>
        <strain evidence="16">DH4</strain>
    </source>
</reference>
<dbReference type="Gene3D" id="3.90.550.10">
    <property type="entry name" value="Spore Coat Polysaccharide Biosynthesis Protein SpsA, Chain A"/>
    <property type="match status" value="1"/>
</dbReference>
<feature type="transmembrane region" description="Helical" evidence="13">
    <location>
        <begin position="140"/>
        <end position="159"/>
    </location>
</feature>
<keyword evidence="5" id="KW-0808">Transferase</keyword>
<evidence type="ECO:0000256" key="11">
    <source>
        <dbReference type="ARBA" id="ARBA00046329"/>
    </source>
</evidence>
<reference evidence="15" key="1">
    <citation type="submission" date="2021-01" db="UniProtKB">
        <authorList>
            <consortium name="EnsemblMetazoa"/>
        </authorList>
    </citation>
    <scope>IDENTIFICATION</scope>
    <source>
        <strain evidence="15">DH4</strain>
    </source>
</reference>
<feature type="transmembrane region" description="Helical" evidence="13">
    <location>
        <begin position="112"/>
        <end position="134"/>
    </location>
</feature>
<reference evidence="17" key="2">
    <citation type="submission" date="2025-04" db="UniProtKB">
        <authorList>
            <consortium name="RefSeq"/>
        </authorList>
    </citation>
    <scope>IDENTIFICATION</scope>
    <source>
        <strain evidence="17">DH4</strain>
        <tissue evidence="17">Whole body</tissue>
    </source>
</reference>
<comment type="catalytic activity">
    <reaction evidence="12">
        <text>[(1-&gt;4)-N-acetyl-beta-D-glucosaminyl](n) + UDP-N-acetyl-alpha-D-glucosamine = [(1-&gt;4)-N-acetyl-beta-D-glucosaminyl](n+1) + UDP + H(+)</text>
        <dbReference type="Rhea" id="RHEA:16637"/>
        <dbReference type="Rhea" id="RHEA-COMP:9593"/>
        <dbReference type="Rhea" id="RHEA-COMP:9595"/>
        <dbReference type="ChEBI" id="CHEBI:15378"/>
        <dbReference type="ChEBI" id="CHEBI:17029"/>
        <dbReference type="ChEBI" id="CHEBI:57705"/>
        <dbReference type="ChEBI" id="CHEBI:58223"/>
        <dbReference type="EC" id="2.4.1.16"/>
    </reaction>
</comment>
<keyword evidence="16" id="KW-1185">Reference proteome</keyword>
<keyword evidence="3" id="KW-1003">Cell membrane</keyword>
<dbReference type="RefSeq" id="XP_016767448.1">
    <property type="nucleotide sequence ID" value="XM_016911959.2"/>
</dbReference>
<protein>
    <recommendedName>
        <fullName evidence="2">chitin synthase</fullName>
        <ecNumber evidence="2">2.4.1.16</ecNumber>
    </recommendedName>
</protein>
<sequence length="1457" mass="172054">MQNKKWLNVSTQIIKIFMYGILYCTIFCSGVIIKFTFIFAISQLKDEKSIQFCDYYSKYDQKLEARISKKGKVIWTWHIIFMFLIPEFFTIFRSIWNFFFKKKVKLPKKQNILILFFLETFHSIGIALLIFYSLPKLNSIDVAAISSCICFIPTFLNLFTQHHKYSSEIIIFALVLILNVLALIAQGSGIILYSILNDIQDPLTWILPISLLLSSCRWWYNYISLYSYLDFIKSLARNKTDLSNNCYLLQGYVAIWRCLIFISSSIVILIFKKIQILEFFEYIWQNTYNIELIQISNSSLRENVLLSNLYDINDIVDIIADSSAPLYSFLIQAFCGFFIYQTAKFAYQTKMHKFGFAFPMSLVTPGTIFLIIIFCVLRREDACAFHNIIPDYLFLNMPIYNNIREFLINWRVWCWLMWWLSQIWITKQLWFGENEKLAPVEKIFYQSSYDSFLIDQFLGLNKKRHENNHITEEKEFSNITEFKITSSKEMQNLNNSYSTISKNDANNKRITNVTQIYVCATMWHEDKEEMNKLIGSILRLDKDQCAIKVTQKYYKIFINDYYELETHIIFDDAFCCMHDCIGFCNHNENETQVNEYVTTFIETIQENIKDLGILYLPPTKYPTPYGGQLIWNLPGKTYLIVHLKDKNKIRHRKRWSQVMYMYYFLGYRLMSTSMDVDTKELMAQNTYILTLDGDVDFHPTAVKSLLDLMKKDKELGAACGRIHPIGKGPMIWFQKFEYAMGHWLQKSTEHTIGSVLCSPGCFSLFRIKALMQDNVIAKYATKSTEPRHYIQYDQGEDRWLCTLILQAGCKVEYCAASDAYTHAPESFKEFYIQRRRWIPSTMANIFDLLNNSKETRKLNDNISWFYVTYQWILTGSTIIGPSFIYLMMVGAFVTCFQLNNWLSFWYNSIPIIIFILICFFCQERIQLIAAEVITIIYALVMIVVLVGIILQIATDGYFTPNTLLFFIVISQFIITAFLHPQELSCLPNGIIYYITVPSMYMLLIIFSIFNLHNITWGTRESKSRQILEQQSLKKSQCEQEKTTNKWTKSYLSRLFQCTFYTHKNSKEIEEYLEYIYNSINEINFRLKQIESNVLKSNIENRDNDVISISNENIGEKNNQNNIYNEEIKLQVFENLDRNTDCEIEISEDTFTNDYQENSNYLINPYWLQDKRLKNGKVDFLSFEEEEFWKQLIKKYLFPIENDIKKQQNITKELINIRNEYLLKFFMINITFIIAIFLLQINKDILRFQWPFAILYNITYVDEYEIHIYRKYMHLEPIGCLFIVAFVFILSIQFLAMLHHRLNTFIHVLANIKLNLFYSKKKDISNDISIHAKNIAENLQNTIDTERIFNLKDNIAFSSGKRKTVRELIEDNQNSSKRLSNFEILFHKQLQEIDTSGFSKTISSNISKDVLETKHHSNILTENKSQLENNTPNNTIEKKKLSKCYIYDNPTFLNDTNK</sequence>
<organism evidence="15">
    <name type="scientific">Apis mellifera</name>
    <name type="common">Honeybee</name>
    <dbReference type="NCBI Taxonomy" id="7460"/>
    <lineage>
        <taxon>Eukaryota</taxon>
        <taxon>Metazoa</taxon>
        <taxon>Ecdysozoa</taxon>
        <taxon>Arthropoda</taxon>
        <taxon>Hexapoda</taxon>
        <taxon>Insecta</taxon>
        <taxon>Pterygota</taxon>
        <taxon>Neoptera</taxon>
        <taxon>Endopterygota</taxon>
        <taxon>Hymenoptera</taxon>
        <taxon>Apocrita</taxon>
        <taxon>Aculeata</taxon>
        <taxon>Apoidea</taxon>
        <taxon>Anthophila</taxon>
        <taxon>Apidae</taxon>
        <taxon>Apis</taxon>
    </lineage>
</organism>
<dbReference type="GO" id="GO:0005886">
    <property type="term" value="C:plasma membrane"/>
    <property type="evidence" value="ECO:0007669"/>
    <property type="project" value="UniProtKB-SubCell"/>
</dbReference>
<proteinExistence type="inferred from homology"/>
<keyword evidence="7 13" id="KW-1133">Transmembrane helix</keyword>
<accession>A0A8B7KIZ5</accession>
<dbReference type="OMA" id="ALMQHNV"/>
<dbReference type="InterPro" id="IPR004835">
    <property type="entry name" value="Chitin_synth"/>
</dbReference>
<feature type="transmembrane region" description="Helical" evidence="13">
    <location>
        <begin position="1277"/>
        <end position="1297"/>
    </location>
</feature>
<evidence type="ECO:0000256" key="13">
    <source>
        <dbReference type="SAM" id="Phobius"/>
    </source>
</evidence>
<dbReference type="GO" id="GO:0004100">
    <property type="term" value="F:chitin synthase activity"/>
    <property type="evidence" value="ECO:0007669"/>
    <property type="project" value="UniProtKB-EC"/>
</dbReference>
<dbReference type="EnsemblMetazoa" id="XM_016911959">
    <property type="protein sequence ID" value="XP_016767448"/>
    <property type="gene ID" value="LOC725284"/>
</dbReference>
<evidence type="ECO:0000313" key="17">
    <source>
        <dbReference type="RefSeq" id="XP_016767448.1"/>
    </source>
</evidence>
<dbReference type="SUPFAM" id="SSF53448">
    <property type="entry name" value="Nucleotide-diphospho-sugar transferases"/>
    <property type="match status" value="1"/>
</dbReference>
<keyword evidence="9 13" id="KW-0472">Membrane</keyword>
<evidence type="ECO:0000256" key="7">
    <source>
        <dbReference type="ARBA" id="ARBA00022989"/>
    </source>
</evidence>
<evidence type="ECO:0000313" key="16">
    <source>
        <dbReference type="Proteomes" id="UP000005203"/>
    </source>
</evidence>
<evidence type="ECO:0000256" key="12">
    <source>
        <dbReference type="ARBA" id="ARBA00048014"/>
    </source>
</evidence>
<feature type="transmembrane region" description="Helical" evidence="13">
    <location>
        <begin position="21"/>
        <end position="41"/>
    </location>
</feature>
<evidence type="ECO:0000256" key="8">
    <source>
        <dbReference type="ARBA" id="ARBA00023054"/>
    </source>
</evidence>
<feature type="transmembrane region" description="Helical" evidence="13">
    <location>
        <begin position="356"/>
        <end position="377"/>
    </location>
</feature>
<dbReference type="PANTHER" id="PTHR22914">
    <property type="entry name" value="CHITIN SYNTHASE"/>
    <property type="match status" value="1"/>
</dbReference>
<gene>
    <name evidence="15" type="primary">725284</name>
    <name evidence="17" type="synonym">LOC725284</name>
</gene>
<name>A0A7M7IFV7_APIME</name>
<dbReference type="PANTHER" id="PTHR22914:SF14">
    <property type="entry name" value="CHITIN SYNTHASE"/>
    <property type="match status" value="1"/>
</dbReference>
<feature type="transmembrane region" description="Helical" evidence="13">
    <location>
        <begin position="1220"/>
        <end position="1238"/>
    </location>
</feature>
<feature type="transmembrane region" description="Helical" evidence="13">
    <location>
        <begin position="247"/>
        <end position="271"/>
    </location>
</feature>
<comment type="similarity">
    <text evidence="11">Belongs to the chitin synthase family. Class IV subfamily.</text>
</comment>
<feature type="transmembrane region" description="Helical" evidence="13">
    <location>
        <begin position="958"/>
        <end position="978"/>
    </location>
</feature>
<evidence type="ECO:0000256" key="4">
    <source>
        <dbReference type="ARBA" id="ARBA00022676"/>
    </source>
</evidence>
<dbReference type="KEGG" id="ame:725284"/>
<dbReference type="OrthoDB" id="370884at2759"/>
<keyword evidence="4" id="KW-0328">Glycosyltransferase</keyword>
<evidence type="ECO:0000256" key="10">
    <source>
        <dbReference type="ARBA" id="ARBA00023180"/>
    </source>
</evidence>
<feature type="transmembrane region" description="Helical" evidence="13">
    <location>
        <begin position="990"/>
        <end position="1009"/>
    </location>
</feature>
<feature type="transmembrane region" description="Helical" evidence="13">
    <location>
        <begin position="928"/>
        <end position="952"/>
    </location>
</feature>
<comment type="subcellular location">
    <subcellularLocation>
        <location evidence="1">Cell membrane</location>
        <topology evidence="1">Multi-pass membrane protein</topology>
    </subcellularLocation>
</comment>
<keyword evidence="6 13" id="KW-0812">Transmembrane</keyword>
<feature type="transmembrane region" description="Helical" evidence="13">
    <location>
        <begin position="904"/>
        <end position="921"/>
    </location>
</feature>